<evidence type="ECO:0000313" key="1">
    <source>
        <dbReference type="EMBL" id="OGG69633.1"/>
    </source>
</evidence>
<proteinExistence type="predicted"/>
<organism evidence="1 2">
    <name type="scientific">Candidatus Kaiserbacteria bacterium RIFCSPHIGHO2_02_FULL_55_25</name>
    <dbReference type="NCBI Taxonomy" id="1798498"/>
    <lineage>
        <taxon>Bacteria</taxon>
        <taxon>Candidatus Kaiseribacteriota</taxon>
    </lineage>
</organism>
<dbReference type="EMBL" id="MFLL01000010">
    <property type="protein sequence ID" value="OGG69633.1"/>
    <property type="molecule type" value="Genomic_DNA"/>
</dbReference>
<gene>
    <name evidence="1" type="ORF">A3C20_03875</name>
</gene>
<dbReference type="AlphaFoldDB" id="A0A1F6E7E5"/>
<dbReference type="Proteomes" id="UP000176914">
    <property type="component" value="Unassembled WGS sequence"/>
</dbReference>
<comment type="caution">
    <text evidence="1">The sequence shown here is derived from an EMBL/GenBank/DDBJ whole genome shotgun (WGS) entry which is preliminary data.</text>
</comment>
<accession>A0A1F6E7E5</accession>
<name>A0A1F6E7E5_9BACT</name>
<sequence>MSDTTSLSTANRRHEDALQELTRTQKIVLKRIEDDLIHRMKLTRSHLSGTDGCKPNFLLQQGVIHITRRHRKLRSSVDWLALYLNIRPGTVEDWDEAVKHALARSPKSEFSKSVLAVWDANSPGVNIATA</sequence>
<protein>
    <submittedName>
        <fullName evidence="1">Uncharacterized protein</fullName>
    </submittedName>
</protein>
<reference evidence="1 2" key="1">
    <citation type="journal article" date="2016" name="Nat. Commun.">
        <title>Thousands of microbial genomes shed light on interconnected biogeochemical processes in an aquifer system.</title>
        <authorList>
            <person name="Anantharaman K."/>
            <person name="Brown C.T."/>
            <person name="Hug L.A."/>
            <person name="Sharon I."/>
            <person name="Castelle C.J."/>
            <person name="Probst A.J."/>
            <person name="Thomas B.C."/>
            <person name="Singh A."/>
            <person name="Wilkins M.J."/>
            <person name="Karaoz U."/>
            <person name="Brodie E.L."/>
            <person name="Williams K.H."/>
            <person name="Hubbard S.S."/>
            <person name="Banfield J.F."/>
        </authorList>
    </citation>
    <scope>NUCLEOTIDE SEQUENCE [LARGE SCALE GENOMIC DNA]</scope>
</reference>
<evidence type="ECO:0000313" key="2">
    <source>
        <dbReference type="Proteomes" id="UP000176914"/>
    </source>
</evidence>